<comment type="cofactor">
    <cofactor evidence="1">
        <name>a divalent metal cation</name>
        <dbReference type="ChEBI" id="CHEBI:60240"/>
    </cofactor>
</comment>
<accession>A0A1B6FDM2</accession>
<dbReference type="CDD" id="cd00555">
    <property type="entry name" value="Maf"/>
    <property type="match status" value="1"/>
</dbReference>
<reference evidence="3" key="1">
    <citation type="submission" date="2015-11" db="EMBL/GenBank/DDBJ databases">
        <title>De novo transcriptome assembly of four potential Pierce s Disease insect vectors from Arizona vineyards.</title>
        <authorList>
            <person name="Tassone E.E."/>
        </authorList>
    </citation>
    <scope>NUCLEOTIDE SEQUENCE</scope>
</reference>
<dbReference type="NCBIfam" id="TIGR00172">
    <property type="entry name" value="maf"/>
    <property type="match status" value="1"/>
</dbReference>
<dbReference type="SUPFAM" id="SSF52972">
    <property type="entry name" value="ITPase-like"/>
    <property type="match status" value="1"/>
</dbReference>
<dbReference type="Pfam" id="PF02545">
    <property type="entry name" value="Maf"/>
    <property type="match status" value="1"/>
</dbReference>
<dbReference type="InterPro" id="IPR003697">
    <property type="entry name" value="Maf-like"/>
</dbReference>
<evidence type="ECO:0008006" key="4">
    <source>
        <dbReference type="Google" id="ProtNLM"/>
    </source>
</evidence>
<dbReference type="PANTHER" id="PTHR43213">
    <property type="entry name" value="BIFUNCTIONAL DTTP/UTP PYROPHOSPHATASE/METHYLTRANSFERASE PROTEIN-RELATED"/>
    <property type="match status" value="1"/>
</dbReference>
<dbReference type="InterPro" id="IPR029001">
    <property type="entry name" value="ITPase-like_fam"/>
</dbReference>
<evidence type="ECO:0000313" key="3">
    <source>
        <dbReference type="EMBL" id="JAS48285.1"/>
    </source>
</evidence>
<evidence type="ECO:0000256" key="2">
    <source>
        <dbReference type="ARBA" id="ARBA00022801"/>
    </source>
</evidence>
<name>A0A1B6FDM2_9HEMI</name>
<dbReference type="Gene3D" id="3.90.950.10">
    <property type="match status" value="1"/>
</dbReference>
<dbReference type="PANTHER" id="PTHR43213:SF5">
    <property type="entry name" value="BIFUNCTIONAL DTTP_UTP PYROPHOSPHATASE_METHYLTRANSFERASE PROTEIN-RELATED"/>
    <property type="match status" value="1"/>
</dbReference>
<dbReference type="AlphaFoldDB" id="A0A1B6FDM2"/>
<feature type="non-terminal residue" evidence="3">
    <location>
        <position position="1"/>
    </location>
</feature>
<dbReference type="HAMAP" id="MF_00528">
    <property type="entry name" value="Maf"/>
    <property type="match status" value="1"/>
</dbReference>
<dbReference type="EMBL" id="GECZ01021484">
    <property type="protein sequence ID" value="JAS48285.1"/>
    <property type="molecule type" value="Transcribed_RNA"/>
</dbReference>
<evidence type="ECO:0000256" key="1">
    <source>
        <dbReference type="ARBA" id="ARBA00001968"/>
    </source>
</evidence>
<proteinExistence type="inferred from homology"/>
<dbReference type="PIRSF" id="PIRSF006305">
    <property type="entry name" value="Maf"/>
    <property type="match status" value="1"/>
</dbReference>
<organism evidence="3">
    <name type="scientific">Cuerna arida</name>
    <dbReference type="NCBI Taxonomy" id="1464854"/>
    <lineage>
        <taxon>Eukaryota</taxon>
        <taxon>Metazoa</taxon>
        <taxon>Ecdysozoa</taxon>
        <taxon>Arthropoda</taxon>
        <taxon>Hexapoda</taxon>
        <taxon>Insecta</taxon>
        <taxon>Pterygota</taxon>
        <taxon>Neoptera</taxon>
        <taxon>Paraneoptera</taxon>
        <taxon>Hemiptera</taxon>
        <taxon>Auchenorrhyncha</taxon>
        <taxon>Membracoidea</taxon>
        <taxon>Cicadellidae</taxon>
        <taxon>Cicadellinae</taxon>
        <taxon>Proconiini</taxon>
        <taxon>Cuerna</taxon>
    </lineage>
</organism>
<gene>
    <name evidence="3" type="ORF">g.44129</name>
</gene>
<sequence length="199" mass="22098">DCRNIKLILASGSPRRKQLLEQAGLSVIVKPSDFPEDLCISDFPQYTDYVIETAFHKVSDVFSQFSNTKDVVVIGADTVVAQNGKIYGKPQSEEHAAEMLREFSGKTHEVCTAVILKSDSQIKKFSVITLVQMRKLNENEIIEYVKTGEPMDKAGSYAIQGEGGKLIEKIDGDFTNVVGLPVKQLLLELEELLTKMSDK</sequence>
<keyword evidence="2" id="KW-0378">Hydrolase</keyword>
<dbReference type="GO" id="GO:0047429">
    <property type="term" value="F:nucleoside triphosphate diphosphatase activity"/>
    <property type="evidence" value="ECO:0007669"/>
    <property type="project" value="InterPro"/>
</dbReference>
<protein>
    <recommendedName>
        <fullName evidence="4">Septum formation protein Maf</fullName>
    </recommendedName>
</protein>